<name>A0A1D2N5E2_ORCCI</name>
<evidence type="ECO:0000256" key="7">
    <source>
        <dbReference type="ARBA" id="ARBA00048568"/>
    </source>
</evidence>
<dbReference type="SMART" id="SM01114">
    <property type="entry name" value="CXC"/>
    <property type="match status" value="1"/>
</dbReference>
<dbReference type="GO" id="GO:0032259">
    <property type="term" value="P:methylation"/>
    <property type="evidence" value="ECO:0007669"/>
    <property type="project" value="UniProtKB-KW"/>
</dbReference>
<evidence type="ECO:0000256" key="4">
    <source>
        <dbReference type="ARBA" id="ARBA00022691"/>
    </source>
</evidence>
<reference evidence="11 12" key="1">
    <citation type="journal article" date="2016" name="Genome Biol. Evol.">
        <title>Gene Family Evolution Reflects Adaptation to Soil Environmental Stressors in the Genome of the Collembolan Orchesella cincta.</title>
        <authorList>
            <person name="Faddeeva-Vakhrusheva A."/>
            <person name="Derks M.F."/>
            <person name="Anvar S.Y."/>
            <person name="Agamennone V."/>
            <person name="Suring W."/>
            <person name="Smit S."/>
            <person name="van Straalen N.M."/>
            <person name="Roelofs D."/>
        </authorList>
    </citation>
    <scope>NUCLEOTIDE SEQUENCE [LARGE SCALE GENOMIC DNA]</scope>
    <source>
        <tissue evidence="11">Mixed pool</tissue>
    </source>
</reference>
<dbReference type="InterPro" id="IPR041355">
    <property type="entry name" value="Pre-SET_CXC"/>
</dbReference>
<dbReference type="OrthoDB" id="6141102at2759"/>
<dbReference type="GO" id="GO:0035098">
    <property type="term" value="C:ESC/E(Z) complex"/>
    <property type="evidence" value="ECO:0007669"/>
    <property type="project" value="TreeGrafter"/>
</dbReference>
<protein>
    <recommendedName>
        <fullName evidence="1">[histone H3]-lysine(27) N-trimethyltransferase</fullName>
        <ecNumber evidence="1">2.1.1.356</ecNumber>
    </recommendedName>
</protein>
<dbReference type="EMBL" id="LJIJ01000205">
    <property type="protein sequence ID" value="ODN00488.1"/>
    <property type="molecule type" value="Genomic_DNA"/>
</dbReference>
<dbReference type="Pfam" id="PF18264">
    <property type="entry name" value="preSET_CXC"/>
    <property type="match status" value="1"/>
</dbReference>
<keyword evidence="3 11" id="KW-0808">Transferase</keyword>
<dbReference type="InterPro" id="IPR045318">
    <property type="entry name" value="EZH1/2-like"/>
</dbReference>
<evidence type="ECO:0000256" key="6">
    <source>
        <dbReference type="ARBA" id="ARBA00023163"/>
    </source>
</evidence>
<feature type="domain" description="CXC" evidence="10">
    <location>
        <begin position="459"/>
        <end position="560"/>
    </location>
</feature>
<dbReference type="PROSITE" id="PS51633">
    <property type="entry name" value="CXC"/>
    <property type="match status" value="1"/>
</dbReference>
<evidence type="ECO:0000256" key="5">
    <source>
        <dbReference type="ARBA" id="ARBA00023015"/>
    </source>
</evidence>
<dbReference type="Pfam" id="PF00856">
    <property type="entry name" value="SET"/>
    <property type="match status" value="1"/>
</dbReference>
<gene>
    <name evidence="11" type="ORF">Ocin01_06200</name>
</gene>
<dbReference type="InterPro" id="IPR046341">
    <property type="entry name" value="SET_dom_sf"/>
</dbReference>
<evidence type="ECO:0000256" key="3">
    <source>
        <dbReference type="ARBA" id="ARBA00022679"/>
    </source>
</evidence>
<evidence type="ECO:0000256" key="2">
    <source>
        <dbReference type="ARBA" id="ARBA00022603"/>
    </source>
</evidence>
<evidence type="ECO:0000256" key="1">
    <source>
        <dbReference type="ARBA" id="ARBA00012186"/>
    </source>
</evidence>
<accession>A0A1D2N5E2</accession>
<evidence type="ECO:0000313" key="12">
    <source>
        <dbReference type="Proteomes" id="UP000094527"/>
    </source>
</evidence>
<dbReference type="SUPFAM" id="SSF82199">
    <property type="entry name" value="SET domain"/>
    <property type="match status" value="1"/>
</dbReference>
<evidence type="ECO:0000259" key="9">
    <source>
        <dbReference type="PROSITE" id="PS50280"/>
    </source>
</evidence>
<dbReference type="GO" id="GO:0003682">
    <property type="term" value="F:chromatin binding"/>
    <property type="evidence" value="ECO:0007669"/>
    <property type="project" value="TreeGrafter"/>
</dbReference>
<dbReference type="GO" id="GO:0031507">
    <property type="term" value="P:heterochromatin formation"/>
    <property type="evidence" value="ECO:0007669"/>
    <property type="project" value="TreeGrafter"/>
</dbReference>
<dbReference type="AlphaFoldDB" id="A0A1D2N5E2"/>
<dbReference type="STRING" id="48709.A0A1D2N5E2"/>
<comment type="caution">
    <text evidence="11">The sequence shown here is derived from an EMBL/GenBank/DDBJ whole genome shotgun (WGS) entry which is preliminary data.</text>
</comment>
<dbReference type="InterPro" id="IPR026489">
    <property type="entry name" value="CXC_dom"/>
</dbReference>
<dbReference type="InterPro" id="IPR001214">
    <property type="entry name" value="SET_dom"/>
</dbReference>
<feature type="compositionally biased region" description="Basic residues" evidence="8">
    <location>
        <begin position="100"/>
        <end position="115"/>
    </location>
</feature>
<keyword evidence="12" id="KW-1185">Reference proteome</keyword>
<keyword evidence="5" id="KW-0805">Transcription regulation</keyword>
<dbReference type="SMART" id="SM00317">
    <property type="entry name" value="SET"/>
    <property type="match status" value="1"/>
</dbReference>
<organism evidence="11 12">
    <name type="scientific">Orchesella cincta</name>
    <name type="common">Springtail</name>
    <name type="synonym">Podura cincta</name>
    <dbReference type="NCBI Taxonomy" id="48709"/>
    <lineage>
        <taxon>Eukaryota</taxon>
        <taxon>Metazoa</taxon>
        <taxon>Ecdysozoa</taxon>
        <taxon>Arthropoda</taxon>
        <taxon>Hexapoda</taxon>
        <taxon>Collembola</taxon>
        <taxon>Entomobryomorpha</taxon>
        <taxon>Entomobryoidea</taxon>
        <taxon>Orchesellidae</taxon>
        <taxon>Orchesellinae</taxon>
        <taxon>Orchesella</taxon>
    </lineage>
</organism>
<evidence type="ECO:0000256" key="8">
    <source>
        <dbReference type="SAM" id="MobiDB-lite"/>
    </source>
</evidence>
<dbReference type="EC" id="2.1.1.356" evidence="1"/>
<dbReference type="Proteomes" id="UP000094527">
    <property type="component" value="Unassembled WGS sequence"/>
</dbReference>
<dbReference type="PANTHER" id="PTHR45747:SF4">
    <property type="entry name" value="HISTONE-LYSINE N-METHYLTRANSFERASE E(Z)"/>
    <property type="match status" value="1"/>
</dbReference>
<comment type="catalytic activity">
    <reaction evidence="7">
        <text>L-lysyl(27)-[histone H3] + 3 S-adenosyl-L-methionine = N(6),N(6),N(6)-trimethyl-L-lysyl(27)-[histone H3] + 3 S-adenosyl-L-homocysteine + 3 H(+)</text>
        <dbReference type="Rhea" id="RHEA:60292"/>
        <dbReference type="Rhea" id="RHEA-COMP:15535"/>
        <dbReference type="Rhea" id="RHEA-COMP:15548"/>
        <dbReference type="ChEBI" id="CHEBI:15378"/>
        <dbReference type="ChEBI" id="CHEBI:29969"/>
        <dbReference type="ChEBI" id="CHEBI:57856"/>
        <dbReference type="ChEBI" id="CHEBI:59789"/>
        <dbReference type="ChEBI" id="CHEBI:61961"/>
        <dbReference type="EC" id="2.1.1.356"/>
    </reaction>
</comment>
<dbReference type="Gene3D" id="2.170.270.10">
    <property type="entry name" value="SET domain"/>
    <property type="match status" value="1"/>
</dbReference>
<keyword evidence="6" id="KW-0804">Transcription</keyword>
<dbReference type="InterPro" id="IPR033467">
    <property type="entry name" value="Tesmin/TSO1-like_CXC"/>
</dbReference>
<sequence>MALSKRHNTVANAVKRVDAYNNAHISQHGERLTNSLMNCLEAEHEENDKRNIQTAWAINNEGLAKMQEELEEVVYAINKPTLESKLPELTLQESPTPSTSKRKQTSKNTKSKKPKLPAPTQEPCSIPAKQEVITFEAVEGIITMPKVDPLPRMTYWIPIKTNILTPDSEYLTHLPQLPEQPPKSNHESQFLAKLIELYHGKTEDDSFIKQKPEIIRAMILGLTELVKEFGLEILSSNLKSNTACPTDAQILQLAKRMVADNKTSVEPSEIPTAVFAAVASSDPDIGSAEDLQTWFTQTSGEGGNMESKDAYEQQFCDICFSYKCLTHTGISENNIATIHRQPVLPGPYFLKSYRNSFKCKFLDCIKKNGNRTFHQTKKHHGAHSSTGLTNDWSEDDIAYCKCLFKTYQDECFVAFIMQSKTCNQVRKLIETSGSSGGPPVSVPIKNATVPCCSTTRAQTNAVEPNKEDAKKYEKPDFIPCSHKGNCGKNCPCAIRRVQCEKFCGCSKECSRRFNGCTCSTTCSTKNCPCFIALRECDPDLCDSCGSKELDTTKATCCNMGLQTGKASNLLLGVSTVSGWGAFAKRDIMEGELVSEYVGEIVSDTEADKRGFVYDERKHTYLFSLNNGFSVDGTNFGGKTRFMNSSETPNCEPKKMLVNGESRIGIYATEDISQGDELFFNYHEIIKND</sequence>
<keyword evidence="2 11" id="KW-0489">Methyltransferase</keyword>
<evidence type="ECO:0000259" key="10">
    <source>
        <dbReference type="PROSITE" id="PS51633"/>
    </source>
</evidence>
<dbReference type="PANTHER" id="PTHR45747">
    <property type="entry name" value="HISTONE-LYSINE N-METHYLTRANSFERASE E(Z)"/>
    <property type="match status" value="1"/>
</dbReference>
<evidence type="ECO:0000313" key="11">
    <source>
        <dbReference type="EMBL" id="ODN00488.1"/>
    </source>
</evidence>
<dbReference type="PROSITE" id="PS50280">
    <property type="entry name" value="SET"/>
    <property type="match status" value="1"/>
</dbReference>
<feature type="domain" description="SET" evidence="9">
    <location>
        <begin position="567"/>
        <end position="682"/>
    </location>
</feature>
<keyword evidence="4" id="KW-0949">S-adenosyl-L-methionine</keyword>
<feature type="region of interest" description="Disordered" evidence="8">
    <location>
        <begin position="86"/>
        <end position="124"/>
    </location>
</feature>
<dbReference type="GO" id="GO:0140951">
    <property type="term" value="F:histone H3K27 trimethyltransferase activity"/>
    <property type="evidence" value="ECO:0007669"/>
    <property type="project" value="UniProtKB-EC"/>
</dbReference>
<proteinExistence type="predicted"/>